<feature type="transmembrane region" description="Helical" evidence="4">
    <location>
        <begin position="73"/>
        <end position="93"/>
    </location>
</feature>
<dbReference type="GO" id="GO:0022857">
    <property type="term" value="F:transmembrane transporter activity"/>
    <property type="evidence" value="ECO:0007669"/>
    <property type="project" value="InterPro"/>
</dbReference>
<keyword evidence="3 4" id="KW-0472">Membrane</keyword>
<feature type="transmembrane region" description="Helical" evidence="4">
    <location>
        <begin position="258"/>
        <end position="280"/>
    </location>
</feature>
<evidence type="ECO:0000259" key="5">
    <source>
        <dbReference type="PROSITE" id="PS50850"/>
    </source>
</evidence>
<accession>A0A1F5P991</accession>
<feature type="transmembrane region" description="Helical" evidence="4">
    <location>
        <begin position="45"/>
        <end position="66"/>
    </location>
</feature>
<dbReference type="InterPro" id="IPR020846">
    <property type="entry name" value="MFS_dom"/>
</dbReference>
<dbReference type="PANTHER" id="PTHR23530">
    <property type="entry name" value="TRANSPORT PROTEIN-RELATED"/>
    <property type="match status" value="1"/>
</dbReference>
<keyword evidence="1 4" id="KW-0812">Transmembrane</keyword>
<dbReference type="InterPro" id="IPR011701">
    <property type="entry name" value="MFS"/>
</dbReference>
<evidence type="ECO:0000313" key="7">
    <source>
        <dbReference type="Proteomes" id="UP000176786"/>
    </source>
</evidence>
<dbReference type="AlphaFoldDB" id="A0A1F5P991"/>
<sequence length="413" mass="44402">MNVTSRRVQYTYYSLTLLSTLAASFIWGINTLFLLDAGLSNTAAFAANAFFTLGQVFFEVPTGVVADTRGRRTSYALGAATLLVTTLAYYWLWQIHGPFWAWAVVSAGLGLGFTFFSGATEAWLVDALNATGFTGSLDSVFGRGQAISGVAMLIGSVSGGLIAQATNLGVPYILRAVVLGLTLLVALTYMRDWGFTPRKGLKPMQQVRSVLSSAIENGWRKPPVRWVMLSAPFTVGVSFYVFYAMQPYLLELYGDPEAYGIAGLAAAIIACAQILGGMSVNFIRKFFARRTTILIGAVAFSVLTVALLGIVENFWAAIGFLVIWGLLFSLTSPVRQAYLNGLIRSEERATVLSFDALVGSSGGVVTQPALGRAADVYGYPQSYLISAVFQAGALPFLLAARKQKPDSDIISKQ</sequence>
<dbReference type="PANTHER" id="PTHR23530:SF1">
    <property type="entry name" value="PERMEASE, MAJOR FACILITATOR SUPERFAMILY-RELATED"/>
    <property type="match status" value="1"/>
</dbReference>
<dbReference type="Gene3D" id="1.20.1250.20">
    <property type="entry name" value="MFS general substrate transporter like domains"/>
    <property type="match status" value="1"/>
</dbReference>
<name>A0A1F5P991_9BACT</name>
<feature type="domain" description="Major facilitator superfamily (MFS) profile" evidence="5">
    <location>
        <begin position="224"/>
        <end position="413"/>
    </location>
</feature>
<feature type="transmembrane region" description="Helical" evidence="4">
    <location>
        <begin position="172"/>
        <end position="190"/>
    </location>
</feature>
<evidence type="ECO:0000313" key="6">
    <source>
        <dbReference type="EMBL" id="OGE86497.1"/>
    </source>
</evidence>
<feature type="transmembrane region" description="Helical" evidence="4">
    <location>
        <begin position="12"/>
        <end position="33"/>
    </location>
</feature>
<organism evidence="6 7">
    <name type="scientific">Candidatus Doudnabacteria bacterium RIFCSPHIGHO2_02_FULL_46_11</name>
    <dbReference type="NCBI Taxonomy" id="1817832"/>
    <lineage>
        <taxon>Bacteria</taxon>
        <taxon>Candidatus Doudnaibacteriota</taxon>
    </lineage>
</organism>
<keyword evidence="2 4" id="KW-1133">Transmembrane helix</keyword>
<feature type="transmembrane region" description="Helical" evidence="4">
    <location>
        <begin position="99"/>
        <end position="125"/>
    </location>
</feature>
<proteinExistence type="predicted"/>
<evidence type="ECO:0000256" key="4">
    <source>
        <dbReference type="SAM" id="Phobius"/>
    </source>
</evidence>
<dbReference type="InterPro" id="IPR053160">
    <property type="entry name" value="MFS_DHA3_Transporter"/>
</dbReference>
<evidence type="ECO:0000256" key="1">
    <source>
        <dbReference type="ARBA" id="ARBA00022692"/>
    </source>
</evidence>
<dbReference type="EMBL" id="MFES01000002">
    <property type="protein sequence ID" value="OGE86497.1"/>
    <property type="molecule type" value="Genomic_DNA"/>
</dbReference>
<evidence type="ECO:0000256" key="3">
    <source>
        <dbReference type="ARBA" id="ARBA00023136"/>
    </source>
</evidence>
<evidence type="ECO:0000256" key="2">
    <source>
        <dbReference type="ARBA" id="ARBA00022989"/>
    </source>
</evidence>
<feature type="transmembrane region" description="Helical" evidence="4">
    <location>
        <begin position="317"/>
        <end position="338"/>
    </location>
</feature>
<feature type="transmembrane region" description="Helical" evidence="4">
    <location>
        <begin position="226"/>
        <end position="246"/>
    </location>
</feature>
<protein>
    <submittedName>
        <fullName evidence="6">MFS transporter</fullName>
    </submittedName>
</protein>
<dbReference type="STRING" id="1817832.A3J48_00010"/>
<comment type="caution">
    <text evidence="6">The sequence shown here is derived from an EMBL/GenBank/DDBJ whole genome shotgun (WGS) entry which is preliminary data.</text>
</comment>
<dbReference type="InterPro" id="IPR036259">
    <property type="entry name" value="MFS_trans_sf"/>
</dbReference>
<dbReference type="PROSITE" id="PS50850">
    <property type="entry name" value="MFS"/>
    <property type="match status" value="1"/>
</dbReference>
<feature type="transmembrane region" description="Helical" evidence="4">
    <location>
        <begin position="292"/>
        <end position="311"/>
    </location>
</feature>
<reference evidence="6 7" key="1">
    <citation type="journal article" date="2016" name="Nat. Commun.">
        <title>Thousands of microbial genomes shed light on interconnected biogeochemical processes in an aquifer system.</title>
        <authorList>
            <person name="Anantharaman K."/>
            <person name="Brown C.T."/>
            <person name="Hug L.A."/>
            <person name="Sharon I."/>
            <person name="Castelle C.J."/>
            <person name="Probst A.J."/>
            <person name="Thomas B.C."/>
            <person name="Singh A."/>
            <person name="Wilkins M.J."/>
            <person name="Karaoz U."/>
            <person name="Brodie E.L."/>
            <person name="Williams K.H."/>
            <person name="Hubbard S.S."/>
            <person name="Banfield J.F."/>
        </authorList>
    </citation>
    <scope>NUCLEOTIDE SEQUENCE [LARGE SCALE GENOMIC DNA]</scope>
</reference>
<dbReference type="Pfam" id="PF07690">
    <property type="entry name" value="MFS_1"/>
    <property type="match status" value="1"/>
</dbReference>
<dbReference type="Proteomes" id="UP000176786">
    <property type="component" value="Unassembled WGS sequence"/>
</dbReference>
<feature type="transmembrane region" description="Helical" evidence="4">
    <location>
        <begin position="146"/>
        <end position="166"/>
    </location>
</feature>
<gene>
    <name evidence="6" type="ORF">A3J48_00010</name>
</gene>
<dbReference type="SUPFAM" id="SSF103473">
    <property type="entry name" value="MFS general substrate transporter"/>
    <property type="match status" value="1"/>
</dbReference>